<organism evidence="3 4">
    <name type="scientific">Asparagus officinalis</name>
    <name type="common">Garden asparagus</name>
    <dbReference type="NCBI Taxonomy" id="4686"/>
    <lineage>
        <taxon>Eukaryota</taxon>
        <taxon>Viridiplantae</taxon>
        <taxon>Streptophyta</taxon>
        <taxon>Embryophyta</taxon>
        <taxon>Tracheophyta</taxon>
        <taxon>Spermatophyta</taxon>
        <taxon>Magnoliopsida</taxon>
        <taxon>Liliopsida</taxon>
        <taxon>Asparagales</taxon>
        <taxon>Asparagaceae</taxon>
        <taxon>Asparagoideae</taxon>
        <taxon>Asparagus</taxon>
    </lineage>
</organism>
<evidence type="ECO:0000313" key="4">
    <source>
        <dbReference type="Proteomes" id="UP000243459"/>
    </source>
</evidence>
<dbReference type="Pfam" id="PF01535">
    <property type="entry name" value="PPR"/>
    <property type="match status" value="4"/>
</dbReference>
<dbReference type="OrthoDB" id="1913111at2759"/>
<dbReference type="Gene3D" id="1.25.40.10">
    <property type="entry name" value="Tetratricopeptide repeat domain"/>
    <property type="match status" value="5"/>
</dbReference>
<dbReference type="OMA" id="EPDMDHY"/>
<dbReference type="AlphaFoldDB" id="A0A5P1ESC6"/>
<feature type="repeat" description="PPR" evidence="2">
    <location>
        <begin position="580"/>
        <end position="614"/>
    </location>
</feature>
<gene>
    <name evidence="3" type="ORF">A4U43_C05F17330</name>
</gene>
<dbReference type="NCBIfam" id="TIGR00756">
    <property type="entry name" value="PPR"/>
    <property type="match status" value="4"/>
</dbReference>
<keyword evidence="1" id="KW-0677">Repeat</keyword>
<dbReference type="FunFam" id="1.25.40.10:FF:000242">
    <property type="entry name" value="Pentatricopeptide repeat-containing protein"/>
    <property type="match status" value="1"/>
</dbReference>
<accession>A0A5P1ESC6</accession>
<dbReference type="GO" id="GO:0009451">
    <property type="term" value="P:RNA modification"/>
    <property type="evidence" value="ECO:0007669"/>
    <property type="project" value="InterPro"/>
</dbReference>
<dbReference type="InterPro" id="IPR011990">
    <property type="entry name" value="TPR-like_helical_dom_sf"/>
</dbReference>
<feature type="repeat" description="PPR" evidence="2">
    <location>
        <begin position="478"/>
        <end position="512"/>
    </location>
</feature>
<dbReference type="FunFam" id="1.25.40.10:FF:001096">
    <property type="entry name" value="Pentatricopeptide repeat-containing protein"/>
    <property type="match status" value="1"/>
</dbReference>
<dbReference type="PANTHER" id="PTHR47926:SF423">
    <property type="entry name" value="REPEAT-CONTAINING PROTEIN, PUTATIVE-RELATED"/>
    <property type="match status" value="1"/>
</dbReference>
<evidence type="ECO:0000313" key="3">
    <source>
        <dbReference type="EMBL" id="ONK68912.1"/>
    </source>
</evidence>
<feature type="repeat" description="PPR" evidence="2">
    <location>
        <begin position="48"/>
        <end position="82"/>
    </location>
</feature>
<reference evidence="4" key="1">
    <citation type="journal article" date="2017" name="Nat. Commun.">
        <title>The asparagus genome sheds light on the origin and evolution of a young Y chromosome.</title>
        <authorList>
            <person name="Harkess A."/>
            <person name="Zhou J."/>
            <person name="Xu C."/>
            <person name="Bowers J.E."/>
            <person name="Van der Hulst R."/>
            <person name="Ayyampalayam S."/>
            <person name="Mercati F."/>
            <person name="Riccardi P."/>
            <person name="McKain M.R."/>
            <person name="Kakrana A."/>
            <person name="Tang H."/>
            <person name="Ray J."/>
            <person name="Groenendijk J."/>
            <person name="Arikit S."/>
            <person name="Mathioni S.M."/>
            <person name="Nakano M."/>
            <person name="Shan H."/>
            <person name="Telgmann-Rauber A."/>
            <person name="Kanno A."/>
            <person name="Yue Z."/>
            <person name="Chen H."/>
            <person name="Li W."/>
            <person name="Chen Y."/>
            <person name="Xu X."/>
            <person name="Zhang Y."/>
            <person name="Luo S."/>
            <person name="Chen H."/>
            <person name="Gao J."/>
            <person name="Mao Z."/>
            <person name="Pires J.C."/>
            <person name="Luo M."/>
            <person name="Kudrna D."/>
            <person name="Wing R.A."/>
            <person name="Meyers B.C."/>
            <person name="Yi K."/>
            <person name="Kong H."/>
            <person name="Lavrijsen P."/>
            <person name="Sunseri F."/>
            <person name="Falavigna A."/>
            <person name="Ye Y."/>
            <person name="Leebens-Mack J.H."/>
            <person name="Chen G."/>
        </authorList>
    </citation>
    <scope>NUCLEOTIDE SEQUENCE [LARGE SCALE GENOMIC DNA]</scope>
    <source>
        <strain evidence="4">cv. DH0086</strain>
    </source>
</reference>
<dbReference type="Proteomes" id="UP000243459">
    <property type="component" value="Chromosome 5"/>
</dbReference>
<dbReference type="PANTHER" id="PTHR47926">
    <property type="entry name" value="PENTATRICOPEPTIDE REPEAT-CONTAINING PROTEIN"/>
    <property type="match status" value="1"/>
</dbReference>
<proteinExistence type="predicted"/>
<dbReference type="FunFam" id="1.25.40.10:FF:000285">
    <property type="entry name" value="Pentatricopeptide repeat-containing protein, chloroplastic"/>
    <property type="match status" value="1"/>
</dbReference>
<evidence type="ECO:0008006" key="5">
    <source>
        <dbReference type="Google" id="ProtNLM"/>
    </source>
</evidence>
<name>A0A5P1ESC6_ASPOF</name>
<dbReference type="Pfam" id="PF13041">
    <property type="entry name" value="PPR_2"/>
    <property type="match status" value="3"/>
</dbReference>
<evidence type="ECO:0000256" key="2">
    <source>
        <dbReference type="PROSITE-ProRule" id="PRU00708"/>
    </source>
</evidence>
<keyword evidence="4" id="KW-1185">Reference proteome</keyword>
<protein>
    <recommendedName>
        <fullName evidence="5">Pentacotripeptide-repeat region of PRORP domain-containing protein</fullName>
    </recommendedName>
</protein>
<dbReference type="InterPro" id="IPR002885">
    <property type="entry name" value="PPR_rpt"/>
</dbReference>
<dbReference type="PROSITE" id="PS51375">
    <property type="entry name" value="PPR"/>
    <property type="match status" value="5"/>
</dbReference>
<feature type="repeat" description="PPR" evidence="2">
    <location>
        <begin position="148"/>
        <end position="182"/>
    </location>
</feature>
<dbReference type="EMBL" id="CM007385">
    <property type="protein sequence ID" value="ONK68912.1"/>
    <property type="molecule type" value="Genomic_DNA"/>
</dbReference>
<dbReference type="Gramene" id="ONK68912">
    <property type="protein sequence ID" value="ONK68912"/>
    <property type="gene ID" value="A4U43_C05F17330"/>
</dbReference>
<sequence length="701" mass="78060">MSSNLLPIVKSQHKILIHRPFSSSHRSYNAVHLSTKDHHVLDETPQRSSASYDSAIAASCRSGHVSESCALLSRMMALNLRPTRFTFVPILSSQPLDFSCGTHLHSLLIKTGLVHSDPYSATALMGHYATHRGFEEAVKLFDEMPVRTLVTWNCIIAGFSQTGFVQDSFVLFRELLRSEFGPSESSFLSVLSGFQSSESSCLLEQVHGLVLRLSMGSYSGVSNALLYAYSNCFTDTVSERLFGDLSVKDLVTWNTIIAGFSRSAMPERALEFFFEMLSQGVSLNENTLASVLVACIALNSLVCGELIHAKAVKHNLSTSVYVGSSLVDFYAKSKRWEDAYAMFSEVPNKNVVTWNALITGYSNKDSSDMLVLVREMLCSGFRPNEFTFSSILRKASALDLWQLHSLVIRMGYENNDYVSTALISSYDAHDMTSDALACTSASDCSIHVAPSNVLAGIYNRMGRYKDTKELLLQLQYPDTISWNILIASCAKNGEYSEALQLFKRLQIAGNLLDNYMAVSLLSICSKINNHGLGSTLHGLIIKTNAGYSETFVSNVLMDMYAKCGSLKSCLRVFREMGERNLMSWTSLISGFGLHGRMNEALETFMQMKSDGYRPDKVAFLAALSACRHGGSVEHAMLLFENMKNVYGIEPEMDHYIILVDLLCGYGHLKEAEKMIYGMPFQPNPVIWRIFLRGCQTYHQFL</sequence>
<evidence type="ECO:0000256" key="1">
    <source>
        <dbReference type="ARBA" id="ARBA00022737"/>
    </source>
</evidence>
<dbReference type="InterPro" id="IPR046960">
    <property type="entry name" value="PPR_At4g14850-like_plant"/>
</dbReference>
<feature type="repeat" description="PPR" evidence="2">
    <location>
        <begin position="249"/>
        <end position="283"/>
    </location>
</feature>
<dbReference type="GO" id="GO:0003723">
    <property type="term" value="F:RNA binding"/>
    <property type="evidence" value="ECO:0007669"/>
    <property type="project" value="InterPro"/>
</dbReference>